<comment type="caution">
    <text evidence="4">The sequence shown here is derived from an EMBL/GenBank/DDBJ whole genome shotgun (WGS) entry which is preliminary data.</text>
</comment>
<dbReference type="OMA" id="CMEAIIE"/>
<dbReference type="EMBL" id="MVGT01002670">
    <property type="protein sequence ID" value="OVA06929.1"/>
    <property type="molecule type" value="Genomic_DNA"/>
</dbReference>
<dbReference type="AlphaFoldDB" id="A0A200Q8X3"/>
<keyword evidence="2" id="KW-0539">Nucleus</keyword>
<evidence type="ECO:0000256" key="2">
    <source>
        <dbReference type="ARBA" id="ARBA00023242"/>
    </source>
</evidence>
<organism evidence="4 5">
    <name type="scientific">Macleaya cordata</name>
    <name type="common">Five-seeded plume-poppy</name>
    <name type="synonym">Bocconia cordata</name>
    <dbReference type="NCBI Taxonomy" id="56857"/>
    <lineage>
        <taxon>Eukaryota</taxon>
        <taxon>Viridiplantae</taxon>
        <taxon>Streptophyta</taxon>
        <taxon>Embryophyta</taxon>
        <taxon>Tracheophyta</taxon>
        <taxon>Spermatophyta</taxon>
        <taxon>Magnoliopsida</taxon>
        <taxon>Ranunculales</taxon>
        <taxon>Papaveraceae</taxon>
        <taxon>Papaveroideae</taxon>
        <taxon>Macleaya</taxon>
    </lineage>
</organism>
<dbReference type="InterPro" id="IPR054502">
    <property type="entry name" value="bHLH-TF_ACT-like_plant"/>
</dbReference>
<dbReference type="FunCoup" id="A0A200Q8X3">
    <property type="interactions" value="636"/>
</dbReference>
<dbReference type="InParanoid" id="A0A200Q8X3"/>
<dbReference type="Proteomes" id="UP000195402">
    <property type="component" value="Unassembled WGS sequence"/>
</dbReference>
<evidence type="ECO:0000259" key="3">
    <source>
        <dbReference type="Pfam" id="PF22754"/>
    </source>
</evidence>
<dbReference type="Pfam" id="PF22754">
    <property type="entry name" value="bHLH-TF_ACT-like_plant"/>
    <property type="match status" value="1"/>
</dbReference>
<keyword evidence="5" id="KW-1185">Reference proteome</keyword>
<feature type="domain" description="Plant bHLH transcription factor ACT-like" evidence="3">
    <location>
        <begin position="5"/>
        <end position="79"/>
    </location>
</feature>
<dbReference type="GO" id="GO:0005634">
    <property type="term" value="C:nucleus"/>
    <property type="evidence" value="ECO:0007669"/>
    <property type="project" value="UniProtKB-SubCell"/>
</dbReference>
<evidence type="ECO:0000256" key="1">
    <source>
        <dbReference type="ARBA" id="ARBA00004123"/>
    </source>
</evidence>
<protein>
    <recommendedName>
        <fullName evidence="3">Plant bHLH transcription factor ACT-like domain-containing protein</fullName>
    </recommendedName>
</protein>
<evidence type="ECO:0000313" key="5">
    <source>
        <dbReference type="Proteomes" id="UP000195402"/>
    </source>
</evidence>
<proteinExistence type="predicted"/>
<comment type="subcellular location">
    <subcellularLocation>
        <location evidence="1">Nucleus</location>
    </subcellularLocation>
</comment>
<dbReference type="OrthoDB" id="1057417at2759"/>
<reference evidence="4 5" key="1">
    <citation type="journal article" date="2017" name="Mol. Plant">
        <title>The Genome of Medicinal Plant Macleaya cordata Provides New Insights into Benzylisoquinoline Alkaloids Metabolism.</title>
        <authorList>
            <person name="Liu X."/>
            <person name="Liu Y."/>
            <person name="Huang P."/>
            <person name="Ma Y."/>
            <person name="Qing Z."/>
            <person name="Tang Q."/>
            <person name="Cao H."/>
            <person name="Cheng P."/>
            <person name="Zheng Y."/>
            <person name="Yuan Z."/>
            <person name="Zhou Y."/>
            <person name="Liu J."/>
            <person name="Tang Z."/>
            <person name="Zhuo Y."/>
            <person name="Zhang Y."/>
            <person name="Yu L."/>
            <person name="Huang J."/>
            <person name="Yang P."/>
            <person name="Peng Q."/>
            <person name="Zhang J."/>
            <person name="Jiang W."/>
            <person name="Zhang Z."/>
            <person name="Lin K."/>
            <person name="Ro D.K."/>
            <person name="Chen X."/>
            <person name="Xiong X."/>
            <person name="Shang Y."/>
            <person name="Huang S."/>
            <person name="Zeng J."/>
        </authorList>
    </citation>
    <scope>NUCLEOTIDE SEQUENCE [LARGE SCALE GENOMIC DNA]</scope>
    <source>
        <strain evidence="5">cv. BLH2017</strain>
        <tissue evidence="4">Root</tissue>
    </source>
</reference>
<evidence type="ECO:0000313" key="4">
    <source>
        <dbReference type="EMBL" id="OVA06929.1"/>
    </source>
</evidence>
<sequence>MKQDQVKVEKINNNGFLVRVNCEKVRDLLVPILEGFEEKGLNVLHVRVCCNQSTFCMEAITETQNTTLDVRDVTQSVFETLKTKIGDKNISQCMGV</sequence>
<accession>A0A200Q8X3</accession>
<name>A0A200Q8X3_MACCD</name>
<gene>
    <name evidence="4" type="ORF">BVC80_8433g3</name>
</gene>